<dbReference type="GO" id="GO:0006260">
    <property type="term" value="P:DNA replication"/>
    <property type="evidence" value="ECO:0007669"/>
    <property type="project" value="TreeGrafter"/>
</dbReference>
<dbReference type="InterPro" id="IPR027417">
    <property type="entry name" value="P-loop_NTPase"/>
</dbReference>
<protein>
    <submittedName>
        <fullName evidence="1">DnaC DNA replication protein</fullName>
    </submittedName>
</protein>
<dbReference type="CDD" id="cd00009">
    <property type="entry name" value="AAA"/>
    <property type="match status" value="1"/>
</dbReference>
<proteinExistence type="predicted"/>
<accession>A0A6J7X5N5</accession>
<dbReference type="EMBL" id="LR798356">
    <property type="protein sequence ID" value="CAB5225935.1"/>
    <property type="molecule type" value="Genomic_DNA"/>
</dbReference>
<reference evidence="1" key="1">
    <citation type="submission" date="2020-05" db="EMBL/GenBank/DDBJ databases">
        <authorList>
            <person name="Chiriac C."/>
            <person name="Salcher M."/>
            <person name="Ghai R."/>
            <person name="Kavagutti S V."/>
        </authorList>
    </citation>
    <scope>NUCLEOTIDE SEQUENCE</scope>
</reference>
<dbReference type="PANTHER" id="PTHR30050">
    <property type="entry name" value="CHROMOSOMAL REPLICATION INITIATOR PROTEIN DNAA"/>
    <property type="match status" value="1"/>
</dbReference>
<dbReference type="SUPFAM" id="SSF52540">
    <property type="entry name" value="P-loop containing nucleoside triphosphate hydrolases"/>
    <property type="match status" value="1"/>
</dbReference>
<organism evidence="1">
    <name type="scientific">uncultured Caudovirales phage</name>
    <dbReference type="NCBI Taxonomy" id="2100421"/>
    <lineage>
        <taxon>Viruses</taxon>
        <taxon>Duplodnaviria</taxon>
        <taxon>Heunggongvirae</taxon>
        <taxon>Uroviricota</taxon>
        <taxon>Caudoviricetes</taxon>
        <taxon>Peduoviridae</taxon>
        <taxon>Maltschvirus</taxon>
        <taxon>Maltschvirus maltsch</taxon>
    </lineage>
</organism>
<gene>
    <name evidence="1" type="ORF">UFOVP755_20</name>
</gene>
<dbReference type="PANTHER" id="PTHR30050:SF4">
    <property type="entry name" value="ATP-BINDING PROTEIN RV3427C IN INSERTION SEQUENCE-RELATED"/>
    <property type="match status" value="1"/>
</dbReference>
<sequence>MTQQQYSRPKVELTPKVLDRLNIGKRYWQSSLDTLPKESKHYTITKEYVKEFALKYEPKGIGLFLWGNNSTGKTWTATAILKELAHIGYTAYTILGDELRAIYINNQMFDPDNSIIRWVENVEILLIEDIGKEYNASGSGWAELCFENLLRKRSRNLKVTIITTNLSPDEFKDRYKNSAMAILLESMIAIQVKSTDNRAKIQAEIQKTIVNPS</sequence>
<name>A0A6J7X5N5_9CAUD</name>
<dbReference type="Gene3D" id="3.40.50.300">
    <property type="entry name" value="P-loop containing nucleotide triphosphate hydrolases"/>
    <property type="match status" value="1"/>
</dbReference>
<evidence type="ECO:0000313" key="1">
    <source>
        <dbReference type="EMBL" id="CAB5225935.1"/>
    </source>
</evidence>